<dbReference type="GeneID" id="300654646"/>
<proteinExistence type="predicted"/>
<feature type="signal peptide" evidence="2">
    <location>
        <begin position="1"/>
        <end position="21"/>
    </location>
</feature>
<keyword evidence="5" id="KW-1185">Reference proteome</keyword>
<dbReference type="InterPro" id="IPR012338">
    <property type="entry name" value="Beta-lactam/transpept-like"/>
</dbReference>
<comment type="catalytic activity">
    <reaction evidence="1">
        <text>a beta-lactam + H2O = a substituted beta-amino acid</text>
        <dbReference type="Rhea" id="RHEA:20401"/>
        <dbReference type="ChEBI" id="CHEBI:15377"/>
        <dbReference type="ChEBI" id="CHEBI:35627"/>
        <dbReference type="ChEBI" id="CHEBI:140347"/>
        <dbReference type="EC" id="3.5.2.6"/>
    </reaction>
</comment>
<keyword evidence="4" id="KW-0378">Hydrolase</keyword>
<dbReference type="GO" id="GO:0030655">
    <property type="term" value="P:beta-lactam antibiotic catabolic process"/>
    <property type="evidence" value="ECO:0007669"/>
    <property type="project" value="InterPro"/>
</dbReference>
<dbReference type="InterPro" id="IPR000871">
    <property type="entry name" value="Beta-lactam_class-A"/>
</dbReference>
<dbReference type="OrthoDB" id="108135at2"/>
<evidence type="ECO:0000256" key="1">
    <source>
        <dbReference type="ARBA" id="ARBA00001526"/>
    </source>
</evidence>
<evidence type="ECO:0000259" key="3">
    <source>
        <dbReference type="Pfam" id="PF13354"/>
    </source>
</evidence>
<dbReference type="PANTHER" id="PTHR35333:SF5">
    <property type="entry name" value="CONSERVED LIPOPROTEIN LPQF-RELATED"/>
    <property type="match status" value="1"/>
</dbReference>
<dbReference type="Pfam" id="PF13354">
    <property type="entry name" value="Beta-lactamase2"/>
    <property type="match status" value="1"/>
</dbReference>
<evidence type="ECO:0000256" key="2">
    <source>
        <dbReference type="SAM" id="SignalP"/>
    </source>
</evidence>
<dbReference type="GO" id="GO:0046677">
    <property type="term" value="P:response to antibiotic"/>
    <property type="evidence" value="ECO:0007669"/>
    <property type="project" value="InterPro"/>
</dbReference>
<sequence length="395" mass="42250">MIRTFASALVAALLFVLPAWAAEEDVLETIFQAETIERSLFSPSLLNRANVEEVVAIVRGLKGTLGGFRGVQKEGPNTYTVFLERGRVPAEIKLDDNGLVTFLFFRQPTAAGLTPQEALGGFVRLERSGGGQVAVLVTRDGQDQVALAPDAALDAGSAFKMAVLRALSDSVDKGTRNWADVVALKPSWRSLPSGILQEWPEDTPVTLGTLATLMISISDNTATDALIDILGREAVEAYLPSAPVLTTAEFFKLKADVNNMRARYRASEPADRRAVLAELADAPLPPIDALDDSPSPEIGWHVSARDLCGLIDKVAAQPAMQVNPGVANPDDWEQVAYKGGSNFGAFNMTTHLVDETGSAWCVTATWNTEHAALDQAAFTTAYLAMIGSLAQADLP</sequence>
<dbReference type="SUPFAM" id="SSF56601">
    <property type="entry name" value="beta-lactamase/transpeptidase-like"/>
    <property type="match status" value="1"/>
</dbReference>
<feature type="chain" id="PRO_5032470568" evidence="2">
    <location>
        <begin position="22"/>
        <end position="395"/>
    </location>
</feature>
<comment type="caution">
    <text evidence="4">The sequence shown here is derived from an EMBL/GenBank/DDBJ whole genome shotgun (WGS) entry which is preliminary data.</text>
</comment>
<dbReference type="Proteomes" id="UP000470384">
    <property type="component" value="Unassembled WGS sequence"/>
</dbReference>
<evidence type="ECO:0000313" key="5">
    <source>
        <dbReference type="Proteomes" id="UP000470384"/>
    </source>
</evidence>
<dbReference type="InterPro" id="IPR045155">
    <property type="entry name" value="Beta-lactam_cat"/>
</dbReference>
<keyword evidence="2" id="KW-0732">Signal</keyword>
<protein>
    <submittedName>
        <fullName evidence="4">Serine hydrolase</fullName>
    </submittedName>
</protein>
<dbReference type="Gene3D" id="3.40.710.10">
    <property type="entry name" value="DD-peptidase/beta-lactamase superfamily"/>
    <property type="match status" value="1"/>
</dbReference>
<reference evidence="4 5" key="1">
    <citation type="journal article" date="2016" name="Int. J. Syst. Evol. Microbiol.">
        <title>Pyruvatibacter mobilis gen. nov., sp. nov., a marine bacterium from the culture broth of Picochlorum sp. 122.</title>
        <authorList>
            <person name="Wang G."/>
            <person name="Tang M."/>
            <person name="Wu H."/>
            <person name="Dai S."/>
            <person name="Li T."/>
            <person name="Chen C."/>
            <person name="He H."/>
            <person name="Fan J."/>
            <person name="Xiang W."/>
            <person name="Li X."/>
        </authorList>
    </citation>
    <scope>NUCLEOTIDE SEQUENCE [LARGE SCALE GENOMIC DNA]</scope>
    <source>
        <strain evidence="4 5">GYP-11</strain>
    </source>
</reference>
<feature type="domain" description="Beta-lactamase class A catalytic" evidence="3">
    <location>
        <begin position="140"/>
        <end position="278"/>
    </location>
</feature>
<accession>A0A845QBV2</accession>
<dbReference type="RefSeq" id="WP_160587800.1">
    <property type="nucleotide sequence ID" value="NZ_BMHN01000001.1"/>
</dbReference>
<dbReference type="GO" id="GO:0008800">
    <property type="term" value="F:beta-lactamase activity"/>
    <property type="evidence" value="ECO:0007669"/>
    <property type="project" value="UniProtKB-EC"/>
</dbReference>
<evidence type="ECO:0000313" key="4">
    <source>
        <dbReference type="EMBL" id="NBG95937.1"/>
    </source>
</evidence>
<dbReference type="PANTHER" id="PTHR35333">
    <property type="entry name" value="BETA-LACTAMASE"/>
    <property type="match status" value="1"/>
</dbReference>
<gene>
    <name evidence="4" type="ORF">GTQ45_09360</name>
</gene>
<dbReference type="AlphaFoldDB" id="A0A845QBV2"/>
<name>A0A845QBV2_9HYPH</name>
<organism evidence="4 5">
    <name type="scientific">Pyruvatibacter mobilis</name>
    <dbReference type="NCBI Taxonomy" id="1712261"/>
    <lineage>
        <taxon>Bacteria</taxon>
        <taxon>Pseudomonadati</taxon>
        <taxon>Pseudomonadota</taxon>
        <taxon>Alphaproteobacteria</taxon>
        <taxon>Hyphomicrobiales</taxon>
        <taxon>Parvibaculaceae</taxon>
        <taxon>Pyruvatibacter</taxon>
    </lineage>
</organism>
<dbReference type="EMBL" id="WXYQ01000006">
    <property type="protein sequence ID" value="NBG95937.1"/>
    <property type="molecule type" value="Genomic_DNA"/>
</dbReference>